<evidence type="ECO:0000256" key="6">
    <source>
        <dbReference type="ARBA" id="ARBA00022741"/>
    </source>
</evidence>
<dbReference type="InterPro" id="IPR045272">
    <property type="entry name" value="ANXUR1/2-like"/>
</dbReference>
<dbReference type="EnsemblPlants" id="AET2Gv20729200.1">
    <property type="protein sequence ID" value="AET2Gv20729200.1"/>
    <property type="gene ID" value="AET2Gv20729200"/>
</dbReference>
<dbReference type="STRING" id="200361.A0A453C455"/>
<keyword evidence="2" id="KW-0723">Serine/threonine-protein kinase</keyword>
<reference evidence="14" key="4">
    <citation type="submission" date="2019-03" db="UniProtKB">
        <authorList>
            <consortium name="EnsemblPlants"/>
        </authorList>
    </citation>
    <scope>IDENTIFICATION</scope>
</reference>
<dbReference type="Gramene" id="AET2Gv20729200.1">
    <property type="protein sequence ID" value="AET2Gv20729200.1"/>
    <property type="gene ID" value="AET2Gv20729200"/>
</dbReference>
<keyword evidence="10 12" id="KW-0472">Membrane</keyword>
<organism evidence="14 15">
    <name type="scientific">Aegilops tauschii subsp. strangulata</name>
    <name type="common">Goatgrass</name>
    <dbReference type="NCBI Taxonomy" id="200361"/>
    <lineage>
        <taxon>Eukaryota</taxon>
        <taxon>Viridiplantae</taxon>
        <taxon>Streptophyta</taxon>
        <taxon>Embryophyta</taxon>
        <taxon>Tracheophyta</taxon>
        <taxon>Spermatophyta</taxon>
        <taxon>Magnoliopsida</taxon>
        <taxon>Liliopsida</taxon>
        <taxon>Poales</taxon>
        <taxon>Poaceae</taxon>
        <taxon>BOP clade</taxon>
        <taxon>Pooideae</taxon>
        <taxon>Triticodae</taxon>
        <taxon>Triticeae</taxon>
        <taxon>Triticinae</taxon>
        <taxon>Aegilops</taxon>
    </lineage>
</organism>
<keyword evidence="8" id="KW-0067">ATP-binding</keyword>
<dbReference type="PANTHER" id="PTHR34590:SF9">
    <property type="entry name" value="GENOME ASSEMBLY, CHROMOSOME: II"/>
    <property type="match status" value="1"/>
</dbReference>
<keyword evidence="9 12" id="KW-1133">Transmembrane helix</keyword>
<dbReference type="Gene3D" id="2.60.120.430">
    <property type="entry name" value="Galactose-binding lectin"/>
    <property type="match status" value="2"/>
</dbReference>
<evidence type="ECO:0000259" key="13">
    <source>
        <dbReference type="Pfam" id="PF12819"/>
    </source>
</evidence>
<dbReference type="InterPro" id="IPR024788">
    <property type="entry name" value="Malectin-like_Carb-bd_dom"/>
</dbReference>
<evidence type="ECO:0000256" key="1">
    <source>
        <dbReference type="ARBA" id="ARBA00004479"/>
    </source>
</evidence>
<accession>A0A453C455</accession>
<evidence type="ECO:0000256" key="11">
    <source>
        <dbReference type="ARBA" id="ARBA00023180"/>
    </source>
</evidence>
<evidence type="ECO:0000256" key="4">
    <source>
        <dbReference type="ARBA" id="ARBA00022692"/>
    </source>
</evidence>
<reference evidence="15" key="2">
    <citation type="journal article" date="2017" name="Nat. Plants">
        <title>The Aegilops tauschii genome reveals multiple impacts of transposons.</title>
        <authorList>
            <person name="Zhao G."/>
            <person name="Zou C."/>
            <person name="Li K."/>
            <person name="Wang K."/>
            <person name="Li T."/>
            <person name="Gao L."/>
            <person name="Zhang X."/>
            <person name="Wang H."/>
            <person name="Yang Z."/>
            <person name="Liu X."/>
            <person name="Jiang W."/>
            <person name="Mao L."/>
            <person name="Kong X."/>
            <person name="Jiao Y."/>
            <person name="Jia J."/>
        </authorList>
    </citation>
    <scope>NUCLEOTIDE SEQUENCE [LARGE SCALE GENOMIC DNA]</scope>
    <source>
        <strain evidence="15">cv. AL8/78</strain>
    </source>
</reference>
<evidence type="ECO:0000256" key="12">
    <source>
        <dbReference type="SAM" id="Phobius"/>
    </source>
</evidence>
<dbReference type="GO" id="GO:0016020">
    <property type="term" value="C:membrane"/>
    <property type="evidence" value="ECO:0007669"/>
    <property type="project" value="UniProtKB-SubCell"/>
</dbReference>
<reference evidence="14" key="3">
    <citation type="journal article" date="2017" name="Nature">
        <title>Genome sequence of the progenitor of the wheat D genome Aegilops tauschii.</title>
        <authorList>
            <person name="Luo M.C."/>
            <person name="Gu Y.Q."/>
            <person name="Puiu D."/>
            <person name="Wang H."/>
            <person name="Twardziok S.O."/>
            <person name="Deal K.R."/>
            <person name="Huo N."/>
            <person name="Zhu T."/>
            <person name="Wang L."/>
            <person name="Wang Y."/>
            <person name="McGuire P.E."/>
            <person name="Liu S."/>
            <person name="Long H."/>
            <person name="Ramasamy R.K."/>
            <person name="Rodriguez J.C."/>
            <person name="Van S.L."/>
            <person name="Yuan L."/>
            <person name="Wang Z."/>
            <person name="Xia Z."/>
            <person name="Xiao L."/>
            <person name="Anderson O.D."/>
            <person name="Ouyang S."/>
            <person name="Liang Y."/>
            <person name="Zimin A.V."/>
            <person name="Pertea G."/>
            <person name="Qi P."/>
            <person name="Bennetzen J.L."/>
            <person name="Dai X."/>
            <person name="Dawson M.W."/>
            <person name="Muller H.G."/>
            <person name="Kugler K."/>
            <person name="Rivarola-Duarte L."/>
            <person name="Spannagl M."/>
            <person name="Mayer K.F.X."/>
            <person name="Lu F.H."/>
            <person name="Bevan M.W."/>
            <person name="Leroy P."/>
            <person name="Li P."/>
            <person name="You F.M."/>
            <person name="Sun Q."/>
            <person name="Liu Z."/>
            <person name="Lyons E."/>
            <person name="Wicker T."/>
            <person name="Salzberg S.L."/>
            <person name="Devos K.M."/>
            <person name="Dvorak J."/>
        </authorList>
    </citation>
    <scope>NUCLEOTIDE SEQUENCE [LARGE SCALE GENOMIC DNA]</scope>
    <source>
        <strain evidence="14">cv. AL8/78</strain>
    </source>
</reference>
<evidence type="ECO:0000313" key="15">
    <source>
        <dbReference type="Proteomes" id="UP000015105"/>
    </source>
</evidence>
<keyword evidence="7" id="KW-0418">Kinase</keyword>
<keyword evidence="15" id="KW-1185">Reference proteome</keyword>
<dbReference type="Proteomes" id="UP000015105">
    <property type="component" value="Chromosome 2D"/>
</dbReference>
<keyword evidence="5" id="KW-0732">Signal</keyword>
<reference evidence="14" key="5">
    <citation type="journal article" date="2021" name="G3 (Bethesda)">
        <title>Aegilops tauschii genome assembly Aet v5.0 features greater sequence contiguity and improved annotation.</title>
        <authorList>
            <person name="Wang L."/>
            <person name="Zhu T."/>
            <person name="Rodriguez J.C."/>
            <person name="Deal K.R."/>
            <person name="Dubcovsky J."/>
            <person name="McGuire P.E."/>
            <person name="Lux T."/>
            <person name="Spannagl M."/>
            <person name="Mayer K.F.X."/>
            <person name="Baldrich P."/>
            <person name="Meyers B.C."/>
            <person name="Huo N."/>
            <person name="Gu Y.Q."/>
            <person name="Zhou H."/>
            <person name="Devos K.M."/>
            <person name="Bennetzen J.L."/>
            <person name="Unver T."/>
            <person name="Budak H."/>
            <person name="Gulick P.J."/>
            <person name="Galiba G."/>
            <person name="Kalapos B."/>
            <person name="Nelson D.R."/>
            <person name="Li P."/>
            <person name="You F.M."/>
            <person name="Luo M.C."/>
            <person name="Dvorak J."/>
        </authorList>
    </citation>
    <scope>NUCLEOTIDE SEQUENCE [LARGE SCALE GENOMIC DNA]</scope>
    <source>
        <strain evidence="14">cv. AL8/78</strain>
    </source>
</reference>
<evidence type="ECO:0000256" key="9">
    <source>
        <dbReference type="ARBA" id="ARBA00022989"/>
    </source>
</evidence>
<reference evidence="15" key="1">
    <citation type="journal article" date="2014" name="Science">
        <title>Ancient hybridizations among the ancestral genomes of bread wheat.</title>
        <authorList>
            <consortium name="International Wheat Genome Sequencing Consortium,"/>
            <person name="Marcussen T."/>
            <person name="Sandve S.R."/>
            <person name="Heier L."/>
            <person name="Spannagl M."/>
            <person name="Pfeifer M."/>
            <person name="Jakobsen K.S."/>
            <person name="Wulff B.B."/>
            <person name="Steuernagel B."/>
            <person name="Mayer K.F."/>
            <person name="Olsen O.A."/>
        </authorList>
    </citation>
    <scope>NUCLEOTIDE SEQUENCE [LARGE SCALE GENOMIC DNA]</scope>
    <source>
        <strain evidence="15">cv. AL8/78</strain>
    </source>
</reference>
<protein>
    <recommendedName>
        <fullName evidence="13">Malectin-like domain-containing protein</fullName>
    </recommendedName>
</protein>
<proteinExistence type="predicted"/>
<dbReference type="FunFam" id="2.60.120.430:FF:000007">
    <property type="entry name" value="FERONIA receptor-like kinase"/>
    <property type="match status" value="1"/>
</dbReference>
<dbReference type="PANTHER" id="PTHR34590">
    <property type="entry name" value="OS03G0124300 PROTEIN-RELATED"/>
    <property type="match status" value="1"/>
</dbReference>
<evidence type="ECO:0000256" key="2">
    <source>
        <dbReference type="ARBA" id="ARBA00022527"/>
    </source>
</evidence>
<evidence type="ECO:0000256" key="5">
    <source>
        <dbReference type="ARBA" id="ARBA00022729"/>
    </source>
</evidence>
<keyword evidence="6" id="KW-0547">Nucleotide-binding</keyword>
<evidence type="ECO:0000313" key="14">
    <source>
        <dbReference type="EnsemblPlants" id="AET2Gv20729200.1"/>
    </source>
</evidence>
<dbReference type="Pfam" id="PF12819">
    <property type="entry name" value="Malectin_like"/>
    <property type="match status" value="1"/>
</dbReference>
<keyword evidence="3" id="KW-0808">Transferase</keyword>
<sequence length="539" mass="57666">SICSHATTAIVILIEARASSHANQLASTTLAFLGASTPMAMASSTVPPCLLLLTIVSLAAANGGGNNSTDSGQVRLSCGASASATDSDGRAWDGDSASKFLTSANAGVAARASYQDPSLPSSVPYMMARVFASSHTYTFLVRPGRAFLRLFFYPTDYGNRNASSALFGVTAGGVTLLRDFNASQSALALDAAYLVREFSVIVNSSGRLDVTFAPSTGAGSHYAFVNGIEIVPTPDVFTAPVPTFANGGRPDPMPIRADTAFQTMYRLNVGGTAVSPADDSGRFYRAWDTDFPYIFGAAVGVSSKKDSDVTIRYPPSVPPYIAPEGVYASARSMGPDPQINLKYNLTWILPVDEGFYYLLRFHFCEIQYPITKVNQRSFYIYINNQTAQEQMDVITWSGGIGVPVYTNYLVVTTGSGQTDMWVALHPDPSTRPQYYNAILNGLEVFKLQTYGSNNLAGANQRIPQKQLYQGEFKRKSAVAGVVGGVIAGALLAALIGCVCACAICRRGRKYASVVVCEPESIPEQPAHGLPSPKERLKVW</sequence>
<dbReference type="GO" id="GO:0005524">
    <property type="term" value="F:ATP binding"/>
    <property type="evidence" value="ECO:0007669"/>
    <property type="project" value="UniProtKB-KW"/>
</dbReference>
<dbReference type="AlphaFoldDB" id="A0A453C455"/>
<comment type="subcellular location">
    <subcellularLocation>
        <location evidence="1">Membrane</location>
        <topology evidence="1">Single-pass type I membrane protein</topology>
    </subcellularLocation>
</comment>
<evidence type="ECO:0000256" key="3">
    <source>
        <dbReference type="ARBA" id="ARBA00022679"/>
    </source>
</evidence>
<evidence type="ECO:0000256" key="7">
    <source>
        <dbReference type="ARBA" id="ARBA00022777"/>
    </source>
</evidence>
<dbReference type="GO" id="GO:0004674">
    <property type="term" value="F:protein serine/threonine kinase activity"/>
    <property type="evidence" value="ECO:0007669"/>
    <property type="project" value="UniProtKB-KW"/>
</dbReference>
<feature type="domain" description="Malectin-like" evidence="13">
    <location>
        <begin position="76"/>
        <end position="446"/>
    </location>
</feature>
<evidence type="ECO:0000256" key="10">
    <source>
        <dbReference type="ARBA" id="ARBA00023136"/>
    </source>
</evidence>
<evidence type="ECO:0000256" key="8">
    <source>
        <dbReference type="ARBA" id="ARBA00022840"/>
    </source>
</evidence>
<dbReference type="GO" id="GO:0004714">
    <property type="term" value="F:transmembrane receptor protein tyrosine kinase activity"/>
    <property type="evidence" value="ECO:0007669"/>
    <property type="project" value="InterPro"/>
</dbReference>
<keyword evidence="4 12" id="KW-0812">Transmembrane</keyword>
<name>A0A453C455_AEGTS</name>
<keyword evidence="11" id="KW-0325">Glycoprotein</keyword>
<dbReference type="FunFam" id="2.60.120.430:FF:000003">
    <property type="entry name" value="FERONIA receptor-like kinase"/>
    <property type="match status" value="1"/>
</dbReference>
<feature type="transmembrane region" description="Helical" evidence="12">
    <location>
        <begin position="477"/>
        <end position="503"/>
    </location>
</feature>